<dbReference type="Gene3D" id="3.40.50.1240">
    <property type="entry name" value="Phosphoglycerate mutase-like"/>
    <property type="match status" value="1"/>
</dbReference>
<name>A0A0A2VKK0_PARBA</name>
<accession>A0A0A2VKK0</accession>
<dbReference type="OrthoDB" id="4818801at2759"/>
<dbReference type="OMA" id="DYEGMTT"/>
<dbReference type="Proteomes" id="UP000002059">
    <property type="component" value="Partially assembled WGS sequence"/>
</dbReference>
<dbReference type="RefSeq" id="XP_015702941.1">
    <property type="nucleotide sequence ID" value="XM_015847453.1"/>
</dbReference>
<dbReference type="HOGENOM" id="CLU_2292503_0_0_1"/>
<sequence length="101" mass="11648">MPLAPRCFIVNHGETEWSLSGKTHRLYGPTLNRKRAQRTLGLLEIGCKDRLPWLPERQNTPLRTEAQVEVTEAIREWDYGGYKGMKSEEIREQRARSGKGP</sequence>
<evidence type="ECO:0000313" key="2">
    <source>
        <dbReference type="Proteomes" id="UP000002059"/>
    </source>
</evidence>
<dbReference type="VEuPathDB" id="FungiDB:PAAG_11883"/>
<organism evidence="1 2">
    <name type="scientific">Paracoccidioides lutzii (strain ATCC MYA-826 / Pb01)</name>
    <name type="common">Paracoccidioides brasiliensis</name>
    <dbReference type="NCBI Taxonomy" id="502779"/>
    <lineage>
        <taxon>Eukaryota</taxon>
        <taxon>Fungi</taxon>
        <taxon>Dikarya</taxon>
        <taxon>Ascomycota</taxon>
        <taxon>Pezizomycotina</taxon>
        <taxon>Eurotiomycetes</taxon>
        <taxon>Eurotiomycetidae</taxon>
        <taxon>Onygenales</taxon>
        <taxon>Ajellomycetaceae</taxon>
        <taxon>Paracoccidioides</taxon>
    </lineage>
</organism>
<proteinExistence type="predicted"/>
<keyword evidence="2" id="KW-1185">Reference proteome</keyword>
<dbReference type="EMBL" id="KN294002">
    <property type="protein sequence ID" value="KGQ01419.1"/>
    <property type="molecule type" value="Genomic_DNA"/>
</dbReference>
<dbReference type="InterPro" id="IPR029033">
    <property type="entry name" value="His_PPase_superfam"/>
</dbReference>
<gene>
    <name evidence="1" type="ORF">PAAG_11883</name>
</gene>
<dbReference type="GeneID" id="26970728"/>
<evidence type="ECO:0000313" key="1">
    <source>
        <dbReference type="EMBL" id="KGQ01419.1"/>
    </source>
</evidence>
<reference evidence="1 2" key="1">
    <citation type="journal article" date="2011" name="PLoS Genet.">
        <title>Comparative genomic analysis of human fungal pathogens causing paracoccidioidomycosis.</title>
        <authorList>
            <person name="Desjardins C.A."/>
            <person name="Champion M.D."/>
            <person name="Holder J.W."/>
            <person name="Muszewska A."/>
            <person name="Goldberg J."/>
            <person name="Bailao A.M."/>
            <person name="Brigido M.M."/>
            <person name="Ferreira M.E."/>
            <person name="Garcia A.M."/>
            <person name="Grynberg M."/>
            <person name="Gujja S."/>
            <person name="Heiman D.I."/>
            <person name="Henn M.R."/>
            <person name="Kodira C.D."/>
            <person name="Leon-Narvaez H."/>
            <person name="Longo L.V."/>
            <person name="Ma L.J."/>
            <person name="Malavazi I."/>
            <person name="Matsuo A.L."/>
            <person name="Morais F.V."/>
            <person name="Pereira M."/>
            <person name="Rodriguez-Brito S."/>
            <person name="Sakthikumar S."/>
            <person name="Salem-Izacc S.M."/>
            <person name="Sykes S.M."/>
            <person name="Teixeira M.M."/>
            <person name="Vallejo M.C."/>
            <person name="Walter M.E."/>
            <person name="Yandava C."/>
            <person name="Young S."/>
            <person name="Zeng Q."/>
            <person name="Zucker J."/>
            <person name="Felipe M.S."/>
            <person name="Goldman G.H."/>
            <person name="Haas B.J."/>
            <person name="McEwen J.G."/>
            <person name="Nino-Vega G."/>
            <person name="Puccia R."/>
            <person name="San-Blas G."/>
            <person name="Soares C.M."/>
            <person name="Birren B.W."/>
            <person name="Cuomo C.A."/>
        </authorList>
    </citation>
    <scope>NUCLEOTIDE SEQUENCE [LARGE SCALE GENOMIC DNA]</scope>
    <source>
        <strain evidence="2">ATCC MYA-826 / Pb01</strain>
    </source>
</reference>
<dbReference type="KEGG" id="pbl:PAAG_11883"/>
<dbReference type="STRING" id="502779.A0A0A2VKK0"/>
<dbReference type="eggNOG" id="KOG0235">
    <property type="taxonomic scope" value="Eukaryota"/>
</dbReference>
<dbReference type="AlphaFoldDB" id="A0A0A2VKK0"/>
<protein>
    <recommendedName>
        <fullName evidence="3">Phosphoglycerate mutase family protein</fullName>
    </recommendedName>
</protein>
<evidence type="ECO:0008006" key="3">
    <source>
        <dbReference type="Google" id="ProtNLM"/>
    </source>
</evidence>
<dbReference type="SUPFAM" id="SSF53254">
    <property type="entry name" value="Phosphoglycerate mutase-like"/>
    <property type="match status" value="1"/>
</dbReference>